<gene>
    <name evidence="3" type="ORF">ASPACDRAFT_111518</name>
</gene>
<keyword evidence="1" id="KW-0812">Transmembrane</keyword>
<dbReference type="EMBL" id="KV878971">
    <property type="protein sequence ID" value="OJK03649.1"/>
    <property type="molecule type" value="Genomic_DNA"/>
</dbReference>
<proteinExistence type="predicted"/>
<dbReference type="AlphaFoldDB" id="A0A1L9X5P4"/>
<accession>A0A1L9X5P4</accession>
<evidence type="ECO:0000256" key="2">
    <source>
        <dbReference type="SAM" id="SignalP"/>
    </source>
</evidence>
<dbReference type="OrthoDB" id="18530at2759"/>
<protein>
    <submittedName>
        <fullName evidence="3">Uncharacterized protein</fullName>
    </submittedName>
</protein>
<feature type="chain" id="PRO_5012092444" evidence="2">
    <location>
        <begin position="30"/>
        <end position="407"/>
    </location>
</feature>
<keyword evidence="1" id="KW-0472">Membrane</keyword>
<evidence type="ECO:0000313" key="3">
    <source>
        <dbReference type="EMBL" id="OJK03649.1"/>
    </source>
</evidence>
<dbReference type="VEuPathDB" id="FungiDB:ASPACDRAFT_111518"/>
<evidence type="ECO:0000256" key="1">
    <source>
        <dbReference type="SAM" id="Phobius"/>
    </source>
</evidence>
<dbReference type="PANTHER" id="PTHR40368">
    <property type="entry name" value="YALI0F14399P"/>
    <property type="match status" value="1"/>
</dbReference>
<organism evidence="3 4">
    <name type="scientific">Aspergillus aculeatus (strain ATCC 16872 / CBS 172.66 / WB 5094)</name>
    <dbReference type="NCBI Taxonomy" id="690307"/>
    <lineage>
        <taxon>Eukaryota</taxon>
        <taxon>Fungi</taxon>
        <taxon>Dikarya</taxon>
        <taxon>Ascomycota</taxon>
        <taxon>Pezizomycotina</taxon>
        <taxon>Eurotiomycetes</taxon>
        <taxon>Eurotiomycetidae</taxon>
        <taxon>Eurotiales</taxon>
        <taxon>Aspergillaceae</taxon>
        <taxon>Aspergillus</taxon>
        <taxon>Aspergillus subgen. Circumdati</taxon>
    </lineage>
</organism>
<dbReference type="STRING" id="690307.A0A1L9X5P4"/>
<reference evidence="4" key="1">
    <citation type="journal article" date="2017" name="Genome Biol.">
        <title>Comparative genomics reveals high biological diversity and specific adaptations in the industrially and medically important fungal genus Aspergillus.</title>
        <authorList>
            <person name="de Vries R.P."/>
            <person name="Riley R."/>
            <person name="Wiebenga A."/>
            <person name="Aguilar-Osorio G."/>
            <person name="Amillis S."/>
            <person name="Uchima C.A."/>
            <person name="Anderluh G."/>
            <person name="Asadollahi M."/>
            <person name="Askin M."/>
            <person name="Barry K."/>
            <person name="Battaglia E."/>
            <person name="Bayram O."/>
            <person name="Benocci T."/>
            <person name="Braus-Stromeyer S.A."/>
            <person name="Caldana C."/>
            <person name="Canovas D."/>
            <person name="Cerqueira G.C."/>
            <person name="Chen F."/>
            <person name="Chen W."/>
            <person name="Choi C."/>
            <person name="Clum A."/>
            <person name="Dos Santos R.A."/>
            <person name="Damasio A.R."/>
            <person name="Diallinas G."/>
            <person name="Emri T."/>
            <person name="Fekete E."/>
            <person name="Flipphi M."/>
            <person name="Freyberg S."/>
            <person name="Gallo A."/>
            <person name="Gournas C."/>
            <person name="Habgood R."/>
            <person name="Hainaut M."/>
            <person name="Harispe M.L."/>
            <person name="Henrissat B."/>
            <person name="Hilden K.S."/>
            <person name="Hope R."/>
            <person name="Hossain A."/>
            <person name="Karabika E."/>
            <person name="Karaffa L."/>
            <person name="Karanyi Z."/>
            <person name="Krasevec N."/>
            <person name="Kuo A."/>
            <person name="Kusch H."/>
            <person name="LaButti K."/>
            <person name="Lagendijk E.L."/>
            <person name="Lapidus A."/>
            <person name="Levasseur A."/>
            <person name="Lindquist E."/>
            <person name="Lipzen A."/>
            <person name="Logrieco A.F."/>
            <person name="MacCabe A."/>
            <person name="Maekelae M.R."/>
            <person name="Malavazi I."/>
            <person name="Melin P."/>
            <person name="Meyer V."/>
            <person name="Mielnichuk N."/>
            <person name="Miskei M."/>
            <person name="Molnar A.P."/>
            <person name="Mule G."/>
            <person name="Ngan C.Y."/>
            <person name="Orejas M."/>
            <person name="Orosz E."/>
            <person name="Ouedraogo J.P."/>
            <person name="Overkamp K.M."/>
            <person name="Park H.-S."/>
            <person name="Perrone G."/>
            <person name="Piumi F."/>
            <person name="Punt P.J."/>
            <person name="Ram A.F."/>
            <person name="Ramon A."/>
            <person name="Rauscher S."/>
            <person name="Record E."/>
            <person name="Riano-Pachon D.M."/>
            <person name="Robert V."/>
            <person name="Roehrig J."/>
            <person name="Ruller R."/>
            <person name="Salamov A."/>
            <person name="Salih N.S."/>
            <person name="Samson R.A."/>
            <person name="Sandor E."/>
            <person name="Sanguinetti M."/>
            <person name="Schuetze T."/>
            <person name="Sepcic K."/>
            <person name="Shelest E."/>
            <person name="Sherlock G."/>
            <person name="Sophianopoulou V."/>
            <person name="Squina F.M."/>
            <person name="Sun H."/>
            <person name="Susca A."/>
            <person name="Todd R.B."/>
            <person name="Tsang A."/>
            <person name="Unkles S.E."/>
            <person name="van de Wiele N."/>
            <person name="van Rossen-Uffink D."/>
            <person name="Oliveira J.V."/>
            <person name="Vesth T.C."/>
            <person name="Visser J."/>
            <person name="Yu J.-H."/>
            <person name="Zhou M."/>
            <person name="Andersen M.R."/>
            <person name="Archer D.B."/>
            <person name="Baker S.E."/>
            <person name="Benoit I."/>
            <person name="Brakhage A.A."/>
            <person name="Braus G.H."/>
            <person name="Fischer R."/>
            <person name="Frisvad J.C."/>
            <person name="Goldman G.H."/>
            <person name="Houbraken J."/>
            <person name="Oakley B."/>
            <person name="Pocsi I."/>
            <person name="Scazzocchio C."/>
            <person name="Seiboth B."/>
            <person name="vanKuyk P.A."/>
            <person name="Wortman J."/>
            <person name="Dyer P.S."/>
            <person name="Grigoriev I.V."/>
        </authorList>
    </citation>
    <scope>NUCLEOTIDE SEQUENCE [LARGE SCALE GENOMIC DNA]</scope>
    <source>
        <strain evidence="4">ATCC 16872 / CBS 172.66 / WB 5094</strain>
    </source>
</reference>
<dbReference type="Proteomes" id="UP000184546">
    <property type="component" value="Unassembled WGS sequence"/>
</dbReference>
<dbReference type="OMA" id="TFHVSWV"/>
<keyword evidence="1" id="KW-1133">Transmembrane helix</keyword>
<keyword evidence="2" id="KW-0732">Signal</keyword>
<dbReference type="RefSeq" id="XP_020059988.1">
    <property type="nucleotide sequence ID" value="XM_020195565.1"/>
</dbReference>
<keyword evidence="4" id="KW-1185">Reference proteome</keyword>
<dbReference type="GeneID" id="30969379"/>
<evidence type="ECO:0000313" key="4">
    <source>
        <dbReference type="Proteomes" id="UP000184546"/>
    </source>
</evidence>
<sequence length="407" mass="42590">MPSPFRGSTAHTLWQYGLLFSVFLQTSVAGGSDSPSNGRNGYSYGQAIPVTCLNRTIDSGEHITDNQGHLQYIPFPTCNETSLPLALHYGVSETVNCTIASLPDELYHLLEYYVHSDVPMTCRVPTAPLAQHLLNTPETEADGQAAGSHELEIDTDGPSYTPITFALQGTLQRSHLHIWTDMNLLAHNIAADSKNPKQKTKKGKGKAAAAAGYVVAGTAYSVPEFDVIIQRQMQKKHTSDEEQAASAAVVEAAKDPWTAGHGTKVIRGEPLTFSFHVSWVEGGRGIGWPSSGLGASGTMGGGGNGGDGAGFFSRLVFFVMAAGVGAVVALYWERNGGSFGIRRRRGEGILGVSSSSRGKVSNGAVGITYGNGGKMNGYGGYSSTGAGNGAAGAGFGYGGYTGSGKRD</sequence>
<name>A0A1L9X5P4_ASPA1</name>
<feature type="transmembrane region" description="Helical" evidence="1">
    <location>
        <begin position="311"/>
        <end position="332"/>
    </location>
</feature>
<dbReference type="PANTHER" id="PTHR40368:SF1">
    <property type="entry name" value="YALI0F14399P"/>
    <property type="match status" value="1"/>
</dbReference>
<feature type="signal peptide" evidence="2">
    <location>
        <begin position="1"/>
        <end position="29"/>
    </location>
</feature>